<keyword evidence="16 20" id="KW-0131">Cell cycle</keyword>
<evidence type="ECO:0000256" key="18">
    <source>
        <dbReference type="ARBA" id="ARBA00031026"/>
    </source>
</evidence>
<comment type="pathway">
    <text evidence="4 20">Cell wall biogenesis; peptidoglycan biosynthesis.</text>
</comment>
<dbReference type="NCBIfam" id="TIGR00179">
    <property type="entry name" value="murB"/>
    <property type="match status" value="1"/>
</dbReference>
<feature type="active site" description="Proton donor" evidence="20">
    <location>
        <position position="242"/>
    </location>
</feature>
<evidence type="ECO:0000256" key="7">
    <source>
        <dbReference type="ARBA" id="ARBA00015188"/>
    </source>
</evidence>
<evidence type="ECO:0000256" key="8">
    <source>
        <dbReference type="ARBA" id="ARBA00022490"/>
    </source>
</evidence>
<keyword evidence="10 20" id="KW-0285">Flavoprotein</keyword>
<evidence type="ECO:0000256" key="12">
    <source>
        <dbReference type="ARBA" id="ARBA00022857"/>
    </source>
</evidence>
<reference evidence="23" key="1">
    <citation type="journal article" date="2019" name="Int. J. Syst. Evol. Microbiol.">
        <title>The Global Catalogue of Microorganisms (GCM) 10K type strain sequencing project: providing services to taxonomists for standard genome sequencing and annotation.</title>
        <authorList>
            <consortium name="The Broad Institute Genomics Platform"/>
            <consortium name="The Broad Institute Genome Sequencing Center for Infectious Disease"/>
            <person name="Wu L."/>
            <person name="Ma J."/>
        </authorList>
    </citation>
    <scope>NUCLEOTIDE SEQUENCE [LARGE SCALE GENOMIC DNA]</scope>
    <source>
        <strain evidence="23">JCM 17805</strain>
    </source>
</reference>
<dbReference type="InterPro" id="IPR016167">
    <property type="entry name" value="FAD-bd_PCMH_sub1"/>
</dbReference>
<dbReference type="NCBIfam" id="NF000755">
    <property type="entry name" value="PRK00046.1"/>
    <property type="match status" value="1"/>
</dbReference>
<dbReference type="Gene3D" id="3.90.78.10">
    <property type="entry name" value="UDP-N-acetylenolpyruvoylglucosamine reductase, C-terminal domain"/>
    <property type="match status" value="1"/>
</dbReference>
<keyword evidence="23" id="KW-1185">Reference proteome</keyword>
<dbReference type="HAMAP" id="MF_00037">
    <property type="entry name" value="MurB"/>
    <property type="match status" value="1"/>
</dbReference>
<evidence type="ECO:0000256" key="2">
    <source>
        <dbReference type="ARBA" id="ARBA00003921"/>
    </source>
</evidence>
<organism evidence="22 23">
    <name type="scientific">Kistimonas scapharcae</name>
    <dbReference type="NCBI Taxonomy" id="1036133"/>
    <lineage>
        <taxon>Bacteria</taxon>
        <taxon>Pseudomonadati</taxon>
        <taxon>Pseudomonadota</taxon>
        <taxon>Gammaproteobacteria</taxon>
        <taxon>Oceanospirillales</taxon>
        <taxon>Endozoicomonadaceae</taxon>
        <taxon>Kistimonas</taxon>
    </lineage>
</organism>
<evidence type="ECO:0000256" key="6">
    <source>
        <dbReference type="ARBA" id="ARBA00012518"/>
    </source>
</evidence>
<dbReference type="InterPro" id="IPR011601">
    <property type="entry name" value="MurB_C"/>
</dbReference>
<evidence type="ECO:0000256" key="19">
    <source>
        <dbReference type="ARBA" id="ARBA00048914"/>
    </source>
</evidence>
<evidence type="ECO:0000313" key="22">
    <source>
        <dbReference type="EMBL" id="GAA4652415.1"/>
    </source>
</evidence>
<gene>
    <name evidence="20 22" type="primary">murB</name>
    <name evidence="22" type="ORF">GCM10023116_46990</name>
</gene>
<keyword evidence="15 20" id="KW-0560">Oxidoreductase</keyword>
<dbReference type="InterPro" id="IPR036318">
    <property type="entry name" value="FAD-bd_PCMH-like_sf"/>
</dbReference>
<evidence type="ECO:0000256" key="5">
    <source>
        <dbReference type="ARBA" id="ARBA00010485"/>
    </source>
</evidence>
<evidence type="ECO:0000256" key="14">
    <source>
        <dbReference type="ARBA" id="ARBA00022984"/>
    </source>
</evidence>
<dbReference type="PANTHER" id="PTHR21071">
    <property type="entry name" value="UDP-N-ACETYLENOLPYRUVOYLGLUCOSAMINE REDUCTASE"/>
    <property type="match status" value="1"/>
</dbReference>
<dbReference type="InterPro" id="IPR016166">
    <property type="entry name" value="FAD-bd_PCMH"/>
</dbReference>
<dbReference type="Gene3D" id="3.30.43.10">
    <property type="entry name" value="Uridine Diphospho-n-acetylenolpyruvylglucosamine Reductase, domain 2"/>
    <property type="match status" value="1"/>
</dbReference>
<comment type="similarity">
    <text evidence="5 20">Belongs to the MurB family.</text>
</comment>
<comment type="cofactor">
    <cofactor evidence="1 20">
        <name>FAD</name>
        <dbReference type="ChEBI" id="CHEBI:57692"/>
    </cofactor>
</comment>
<keyword evidence="17 20" id="KW-0961">Cell wall biogenesis/degradation</keyword>
<dbReference type="PANTHER" id="PTHR21071:SF4">
    <property type="entry name" value="UDP-N-ACETYLENOLPYRUVOYLGLUCOSAMINE REDUCTASE"/>
    <property type="match status" value="1"/>
</dbReference>
<dbReference type="EC" id="1.3.1.98" evidence="6 20"/>
<evidence type="ECO:0000256" key="4">
    <source>
        <dbReference type="ARBA" id="ARBA00004752"/>
    </source>
</evidence>
<evidence type="ECO:0000259" key="21">
    <source>
        <dbReference type="PROSITE" id="PS51387"/>
    </source>
</evidence>
<feature type="domain" description="FAD-binding PCMH-type" evidence="21">
    <location>
        <begin position="19"/>
        <end position="190"/>
    </location>
</feature>
<proteinExistence type="inferred from homology"/>
<dbReference type="InterPro" id="IPR003170">
    <property type="entry name" value="MurB"/>
</dbReference>
<dbReference type="Pfam" id="PF01565">
    <property type="entry name" value="FAD_binding_4"/>
    <property type="match status" value="1"/>
</dbReference>
<dbReference type="Proteomes" id="UP001500604">
    <property type="component" value="Unassembled WGS sequence"/>
</dbReference>
<evidence type="ECO:0000256" key="17">
    <source>
        <dbReference type="ARBA" id="ARBA00023316"/>
    </source>
</evidence>
<dbReference type="SUPFAM" id="SSF56176">
    <property type="entry name" value="FAD-binding/transporter-associated domain-like"/>
    <property type="match status" value="1"/>
</dbReference>
<keyword evidence="12 20" id="KW-0521">NADP</keyword>
<evidence type="ECO:0000256" key="16">
    <source>
        <dbReference type="ARBA" id="ARBA00023306"/>
    </source>
</evidence>
<feature type="active site" evidence="20">
    <location>
        <position position="338"/>
    </location>
</feature>
<dbReference type="InterPro" id="IPR036635">
    <property type="entry name" value="MurB_C_sf"/>
</dbReference>
<comment type="subcellular location">
    <subcellularLocation>
        <location evidence="3 20">Cytoplasm</location>
    </subcellularLocation>
</comment>
<evidence type="ECO:0000313" key="23">
    <source>
        <dbReference type="Proteomes" id="UP001500604"/>
    </source>
</evidence>
<evidence type="ECO:0000256" key="3">
    <source>
        <dbReference type="ARBA" id="ARBA00004496"/>
    </source>
</evidence>
<evidence type="ECO:0000256" key="9">
    <source>
        <dbReference type="ARBA" id="ARBA00022618"/>
    </source>
</evidence>
<evidence type="ECO:0000256" key="20">
    <source>
        <dbReference type="HAMAP-Rule" id="MF_00037"/>
    </source>
</evidence>
<evidence type="ECO:0000256" key="10">
    <source>
        <dbReference type="ARBA" id="ARBA00022630"/>
    </source>
</evidence>
<protein>
    <recommendedName>
        <fullName evidence="7 20">UDP-N-acetylenolpyruvoylglucosamine reductase</fullName>
        <ecNumber evidence="6 20">1.3.1.98</ecNumber>
    </recommendedName>
    <alternativeName>
        <fullName evidence="18 20">UDP-N-acetylmuramate dehydrogenase</fullName>
    </alternativeName>
</protein>
<dbReference type="InterPro" id="IPR006094">
    <property type="entry name" value="Oxid_FAD_bind_N"/>
</dbReference>
<accession>A0ABP8VBM0</accession>
<evidence type="ECO:0000256" key="1">
    <source>
        <dbReference type="ARBA" id="ARBA00001974"/>
    </source>
</evidence>
<dbReference type="NCBIfam" id="NF010478">
    <property type="entry name" value="PRK13903.1"/>
    <property type="match status" value="1"/>
</dbReference>
<keyword evidence="11 20" id="KW-0274">FAD</keyword>
<name>A0ABP8VBM0_9GAMM</name>
<keyword evidence="13 20" id="KW-0133">Cell shape</keyword>
<dbReference type="InterPro" id="IPR016169">
    <property type="entry name" value="FAD-bd_PCMH_sub2"/>
</dbReference>
<evidence type="ECO:0000256" key="13">
    <source>
        <dbReference type="ARBA" id="ARBA00022960"/>
    </source>
</evidence>
<keyword evidence="14 20" id="KW-0573">Peptidoglycan synthesis</keyword>
<dbReference type="Pfam" id="PF02873">
    <property type="entry name" value="MurB_C"/>
    <property type="match status" value="1"/>
</dbReference>
<evidence type="ECO:0000256" key="11">
    <source>
        <dbReference type="ARBA" id="ARBA00022827"/>
    </source>
</evidence>
<comment type="caution">
    <text evidence="22">The sequence shown here is derived from an EMBL/GenBank/DDBJ whole genome shotgun (WGS) entry which is preliminary data.</text>
</comment>
<keyword evidence="8 20" id="KW-0963">Cytoplasm</keyword>
<sequence>MSLKIEEYVNLKALNTLGLESVARYFVRVESLVVLREALAFARERNLPVIPLGEGSNVVLSECLDALVLLIRLKGRVVVESQNDSVLLKVGAGEHWHSLVCWSLEQGFYGLENLALIPGCVGAAPVQNIGAYGVELKDRFVSLEAIDRQTGEIMTLSAEDCAFGYRDSVFKSRLLDQVVITSVTLRLSKTLMPELDYGALREKAEVLACERGQPTGMDICHAVCDIRREKLPDPKVIGNAGSFFKNPVVSDEHKAALKEKFAELPAYQVSDGWKLAAGWLIEQCGFKGCVKTDGAGVYEKQALVLVNHGNACGKAILKLAGEIQATVKERFSVNLEIEPRIY</sequence>
<evidence type="ECO:0000256" key="15">
    <source>
        <dbReference type="ARBA" id="ARBA00023002"/>
    </source>
</evidence>
<keyword evidence="9 20" id="KW-0132">Cell division</keyword>
<dbReference type="RefSeq" id="WP_345198978.1">
    <property type="nucleotide sequence ID" value="NZ_BAABFL010000475.1"/>
</dbReference>
<dbReference type="SUPFAM" id="SSF56194">
    <property type="entry name" value="Uridine diphospho-N-Acetylenolpyruvylglucosamine reductase, MurB, C-terminal domain"/>
    <property type="match status" value="1"/>
</dbReference>
<dbReference type="EMBL" id="BAABFL010000475">
    <property type="protein sequence ID" value="GAA4652415.1"/>
    <property type="molecule type" value="Genomic_DNA"/>
</dbReference>
<comment type="function">
    <text evidence="2 20">Cell wall formation.</text>
</comment>
<feature type="active site" evidence="20">
    <location>
        <position position="166"/>
    </location>
</feature>
<dbReference type="PROSITE" id="PS51387">
    <property type="entry name" value="FAD_PCMH"/>
    <property type="match status" value="1"/>
</dbReference>
<comment type="catalytic activity">
    <reaction evidence="19 20">
        <text>UDP-N-acetyl-alpha-D-muramate + NADP(+) = UDP-N-acetyl-3-O-(1-carboxyvinyl)-alpha-D-glucosamine + NADPH + H(+)</text>
        <dbReference type="Rhea" id="RHEA:12248"/>
        <dbReference type="ChEBI" id="CHEBI:15378"/>
        <dbReference type="ChEBI" id="CHEBI:57783"/>
        <dbReference type="ChEBI" id="CHEBI:58349"/>
        <dbReference type="ChEBI" id="CHEBI:68483"/>
        <dbReference type="ChEBI" id="CHEBI:70757"/>
        <dbReference type="EC" id="1.3.1.98"/>
    </reaction>
</comment>
<dbReference type="Gene3D" id="3.30.465.10">
    <property type="match status" value="1"/>
</dbReference>